<evidence type="ECO:0000256" key="2">
    <source>
        <dbReference type="ARBA" id="ARBA00022679"/>
    </source>
</evidence>
<protein>
    <recommendedName>
        <fullName evidence="1">glutathione transferase</fullName>
        <ecNumber evidence="1">2.5.1.18</ecNumber>
    </recommendedName>
</protein>
<reference evidence="6 7" key="1">
    <citation type="journal article" date="2011" name="Science">
        <title>The Selaginella genome identifies genetic changes associated with the evolution of vascular plants.</title>
        <authorList>
            <person name="Banks J.A."/>
            <person name="Nishiyama T."/>
            <person name="Hasebe M."/>
            <person name="Bowman J.L."/>
            <person name="Gribskov M."/>
            <person name="dePamphilis C."/>
            <person name="Albert V.A."/>
            <person name="Aono N."/>
            <person name="Aoyama T."/>
            <person name="Ambrose B.A."/>
            <person name="Ashton N.W."/>
            <person name="Axtell M.J."/>
            <person name="Barker E."/>
            <person name="Barker M.S."/>
            <person name="Bennetzen J.L."/>
            <person name="Bonawitz N.D."/>
            <person name="Chapple C."/>
            <person name="Cheng C."/>
            <person name="Correa L.G."/>
            <person name="Dacre M."/>
            <person name="DeBarry J."/>
            <person name="Dreyer I."/>
            <person name="Elias M."/>
            <person name="Engstrom E.M."/>
            <person name="Estelle M."/>
            <person name="Feng L."/>
            <person name="Finet C."/>
            <person name="Floyd S.K."/>
            <person name="Frommer W.B."/>
            <person name="Fujita T."/>
            <person name="Gramzow L."/>
            <person name="Gutensohn M."/>
            <person name="Harholt J."/>
            <person name="Hattori M."/>
            <person name="Heyl A."/>
            <person name="Hirai T."/>
            <person name="Hiwatashi Y."/>
            <person name="Ishikawa M."/>
            <person name="Iwata M."/>
            <person name="Karol K.G."/>
            <person name="Koehler B."/>
            <person name="Kolukisaoglu U."/>
            <person name="Kubo M."/>
            <person name="Kurata T."/>
            <person name="Lalonde S."/>
            <person name="Li K."/>
            <person name="Li Y."/>
            <person name="Litt A."/>
            <person name="Lyons E."/>
            <person name="Manning G."/>
            <person name="Maruyama T."/>
            <person name="Michael T.P."/>
            <person name="Mikami K."/>
            <person name="Miyazaki S."/>
            <person name="Morinaga S."/>
            <person name="Murata T."/>
            <person name="Mueller-Roeber B."/>
            <person name="Nelson D.R."/>
            <person name="Obara M."/>
            <person name="Oguri Y."/>
            <person name="Olmstead R.G."/>
            <person name="Onodera N."/>
            <person name="Petersen B.L."/>
            <person name="Pils B."/>
            <person name="Prigge M."/>
            <person name="Rensing S.A."/>
            <person name="Riano-Pachon D.M."/>
            <person name="Roberts A.W."/>
            <person name="Sato Y."/>
            <person name="Scheller H.V."/>
            <person name="Schulz B."/>
            <person name="Schulz C."/>
            <person name="Shakirov E.V."/>
            <person name="Shibagaki N."/>
            <person name="Shinohara N."/>
            <person name="Shippen D.E."/>
            <person name="Soerensen I."/>
            <person name="Sotooka R."/>
            <person name="Sugimoto N."/>
            <person name="Sugita M."/>
            <person name="Sumikawa N."/>
            <person name="Tanurdzic M."/>
            <person name="Theissen G."/>
            <person name="Ulvskov P."/>
            <person name="Wakazuki S."/>
            <person name="Weng J.K."/>
            <person name="Willats W.W."/>
            <person name="Wipf D."/>
            <person name="Wolf P.G."/>
            <person name="Yang L."/>
            <person name="Zimmer A.D."/>
            <person name="Zhu Q."/>
            <person name="Mitros T."/>
            <person name="Hellsten U."/>
            <person name="Loque D."/>
            <person name="Otillar R."/>
            <person name="Salamov A."/>
            <person name="Schmutz J."/>
            <person name="Shapiro H."/>
            <person name="Lindquist E."/>
            <person name="Lucas S."/>
            <person name="Rokhsar D."/>
            <person name="Grigoriev I.V."/>
        </authorList>
    </citation>
    <scope>NUCLEOTIDE SEQUENCE [LARGE SCALE GENOMIC DNA]</scope>
</reference>
<dbReference type="HOGENOM" id="CLU_011226_18_0_1"/>
<dbReference type="GO" id="GO:0006749">
    <property type="term" value="P:glutathione metabolic process"/>
    <property type="evidence" value="ECO:0000318"/>
    <property type="project" value="GO_Central"/>
</dbReference>
<comment type="catalytic activity">
    <reaction evidence="3">
        <text>RX + glutathione = an S-substituted glutathione + a halide anion + H(+)</text>
        <dbReference type="Rhea" id="RHEA:16437"/>
        <dbReference type="ChEBI" id="CHEBI:15378"/>
        <dbReference type="ChEBI" id="CHEBI:16042"/>
        <dbReference type="ChEBI" id="CHEBI:17792"/>
        <dbReference type="ChEBI" id="CHEBI:57925"/>
        <dbReference type="ChEBI" id="CHEBI:90779"/>
        <dbReference type="EC" id="2.5.1.18"/>
    </reaction>
</comment>
<dbReference type="Gene3D" id="1.20.1050.10">
    <property type="match status" value="1"/>
</dbReference>
<dbReference type="Gramene" id="EFJ18140">
    <property type="protein sequence ID" value="EFJ18140"/>
    <property type="gene ID" value="SELMODRAFT_113279"/>
</dbReference>
<dbReference type="Pfam" id="PF02798">
    <property type="entry name" value="GST_N"/>
    <property type="match status" value="1"/>
</dbReference>
<dbReference type="STRING" id="88036.D8SC66"/>
<dbReference type="InterPro" id="IPR036282">
    <property type="entry name" value="Glutathione-S-Trfase_C_sf"/>
</dbReference>
<dbReference type="PANTHER" id="PTHR11260">
    <property type="entry name" value="GLUTATHIONE S-TRANSFERASE, GST, SUPERFAMILY, GST DOMAIN CONTAINING"/>
    <property type="match status" value="1"/>
</dbReference>
<accession>D8SC66</accession>
<dbReference type="InterPro" id="IPR010987">
    <property type="entry name" value="Glutathione-S-Trfase_C-like"/>
</dbReference>
<evidence type="ECO:0000256" key="3">
    <source>
        <dbReference type="ARBA" id="ARBA00047960"/>
    </source>
</evidence>
<feature type="non-terminal residue" evidence="6">
    <location>
        <position position="1"/>
    </location>
</feature>
<dbReference type="CDD" id="cd03185">
    <property type="entry name" value="GST_C_Tau"/>
    <property type="match status" value="1"/>
</dbReference>
<dbReference type="eggNOG" id="KOG0406">
    <property type="taxonomic scope" value="Eukaryota"/>
</dbReference>
<evidence type="ECO:0000256" key="1">
    <source>
        <dbReference type="ARBA" id="ARBA00012452"/>
    </source>
</evidence>
<dbReference type="SFLD" id="SFLDG00358">
    <property type="entry name" value="Main_(cytGST)"/>
    <property type="match status" value="1"/>
</dbReference>
<name>D8SC66_SELML</name>
<feature type="domain" description="GST C-terminal" evidence="5">
    <location>
        <begin position="94"/>
        <end position="235"/>
    </location>
</feature>
<dbReference type="Proteomes" id="UP000001514">
    <property type="component" value="Unassembled WGS sequence"/>
</dbReference>
<sequence>RMGEEGLKLLTFWSSPFACRVRLALDLKGLHYDLQEEDLFNAKSALLLESNPVHKKIPVLIHNGKAICESMNIVEYVDEVWPDRGTGFLLPRDDAFARATARFWADFVDKKFLSLTAASFKAAISSGEEKERANDEMIQDMVALERFLESQGGVFFSGSNTSMGFVDIAASFLPWWLPTYTEIGRLRVPGPDTCPLLHRWIAAVKDSPEAKAAFPDQQELLDFTKVRFEEVKKRFAQ</sequence>
<dbReference type="SUPFAM" id="SSF52833">
    <property type="entry name" value="Thioredoxin-like"/>
    <property type="match status" value="1"/>
</dbReference>
<evidence type="ECO:0000313" key="6">
    <source>
        <dbReference type="EMBL" id="EFJ18140.1"/>
    </source>
</evidence>
<dbReference type="GO" id="GO:0005737">
    <property type="term" value="C:cytoplasm"/>
    <property type="evidence" value="ECO:0000318"/>
    <property type="project" value="GO_Central"/>
</dbReference>
<dbReference type="OMA" id="SFLPWWL"/>
<dbReference type="SFLD" id="SFLDS00019">
    <property type="entry name" value="Glutathione_Transferase_(cytos"/>
    <property type="match status" value="1"/>
</dbReference>
<dbReference type="FunFam" id="3.40.30.10:FF:000014">
    <property type="entry name" value="Tau class glutathione S-transferase"/>
    <property type="match status" value="1"/>
</dbReference>
<dbReference type="InterPro" id="IPR004045">
    <property type="entry name" value="Glutathione_S-Trfase_N"/>
</dbReference>
<dbReference type="SUPFAM" id="SSF47616">
    <property type="entry name" value="GST C-terminal domain-like"/>
    <property type="match status" value="1"/>
</dbReference>
<organism evidence="7">
    <name type="scientific">Selaginella moellendorffii</name>
    <name type="common">Spikemoss</name>
    <dbReference type="NCBI Taxonomy" id="88036"/>
    <lineage>
        <taxon>Eukaryota</taxon>
        <taxon>Viridiplantae</taxon>
        <taxon>Streptophyta</taxon>
        <taxon>Embryophyta</taxon>
        <taxon>Tracheophyta</taxon>
        <taxon>Lycopodiopsida</taxon>
        <taxon>Selaginellales</taxon>
        <taxon>Selaginellaceae</taxon>
        <taxon>Selaginella</taxon>
    </lineage>
</organism>
<dbReference type="OrthoDB" id="4951845at2759"/>
<gene>
    <name evidence="6" type="ORF">SELMODRAFT_113279</name>
</gene>
<dbReference type="PANTHER" id="PTHR11260:SF781">
    <property type="entry name" value="GLUTATHIONE S-TRANSFERASE U19"/>
    <property type="match status" value="1"/>
</dbReference>
<dbReference type="InParanoid" id="D8SC66"/>
<keyword evidence="7" id="KW-1185">Reference proteome</keyword>
<dbReference type="SFLD" id="SFLDG01152">
    <property type="entry name" value="Main.3:_Omega-_and_Tau-like"/>
    <property type="match status" value="1"/>
</dbReference>
<dbReference type="PROSITE" id="PS50405">
    <property type="entry name" value="GST_CTER"/>
    <property type="match status" value="1"/>
</dbReference>
<dbReference type="KEGG" id="smo:SELMODRAFT_113279"/>
<dbReference type="EMBL" id="GL377611">
    <property type="protein sequence ID" value="EFJ18140.1"/>
    <property type="molecule type" value="Genomic_DNA"/>
</dbReference>
<feature type="domain" description="GST N-terminal" evidence="4">
    <location>
        <begin position="5"/>
        <end position="85"/>
    </location>
</feature>
<evidence type="ECO:0000313" key="7">
    <source>
        <dbReference type="Proteomes" id="UP000001514"/>
    </source>
</evidence>
<dbReference type="InterPro" id="IPR036249">
    <property type="entry name" value="Thioredoxin-like_sf"/>
</dbReference>
<evidence type="ECO:0000259" key="5">
    <source>
        <dbReference type="PROSITE" id="PS50405"/>
    </source>
</evidence>
<keyword evidence="2" id="KW-0808">Transferase</keyword>
<dbReference type="GO" id="GO:0004364">
    <property type="term" value="F:glutathione transferase activity"/>
    <property type="evidence" value="ECO:0000318"/>
    <property type="project" value="GO_Central"/>
</dbReference>
<dbReference type="InterPro" id="IPR040079">
    <property type="entry name" value="Glutathione_S-Trfase"/>
</dbReference>
<dbReference type="PROSITE" id="PS50404">
    <property type="entry name" value="GST_NTER"/>
    <property type="match status" value="1"/>
</dbReference>
<dbReference type="InterPro" id="IPR045074">
    <property type="entry name" value="GST_C_Tau"/>
</dbReference>
<dbReference type="EC" id="2.5.1.18" evidence="1"/>
<evidence type="ECO:0000259" key="4">
    <source>
        <dbReference type="PROSITE" id="PS50404"/>
    </source>
</evidence>
<dbReference type="Gene3D" id="3.40.30.10">
    <property type="entry name" value="Glutaredoxin"/>
    <property type="match status" value="1"/>
</dbReference>
<dbReference type="InterPro" id="IPR045073">
    <property type="entry name" value="Omega/Tau-like"/>
</dbReference>
<dbReference type="AlphaFoldDB" id="D8SC66"/>
<dbReference type="CDD" id="cd03058">
    <property type="entry name" value="GST_N_Tau"/>
    <property type="match status" value="1"/>
</dbReference>
<proteinExistence type="predicted"/>